<dbReference type="GO" id="GO:0046589">
    <property type="term" value="F:ribonuclease T1 activity"/>
    <property type="evidence" value="ECO:0007669"/>
    <property type="project" value="UniProtKB-EC"/>
</dbReference>
<dbReference type="InterPro" id="IPR016191">
    <property type="entry name" value="Ribonuclease/ribotoxin"/>
</dbReference>
<keyword evidence="1" id="KW-0540">Nuclease</keyword>
<dbReference type="EMBL" id="CAMGZC010001020">
    <property type="protein sequence ID" value="CAI0651168.1"/>
    <property type="molecule type" value="Genomic_DNA"/>
</dbReference>
<name>A0A9W4S147_9PEZI</name>
<feature type="signal peptide" evidence="6">
    <location>
        <begin position="1"/>
        <end position="19"/>
    </location>
</feature>
<keyword evidence="6" id="KW-0732">Signal</keyword>
<keyword evidence="4" id="KW-1015">Disulfide bond</keyword>
<feature type="chain" id="PRO_5040717862" evidence="6">
    <location>
        <begin position="20"/>
        <end position="177"/>
    </location>
</feature>
<dbReference type="Proteomes" id="UP001152533">
    <property type="component" value="Unassembled WGS sequence"/>
</dbReference>
<evidence type="ECO:0000256" key="2">
    <source>
        <dbReference type="ARBA" id="ARBA00022759"/>
    </source>
</evidence>
<keyword evidence="8" id="KW-1185">Reference proteome</keyword>
<evidence type="ECO:0000256" key="3">
    <source>
        <dbReference type="ARBA" id="ARBA00022801"/>
    </source>
</evidence>
<accession>A0A9W4S147</accession>
<gene>
    <name evidence="7" type="ORF">CGXH109_LOCUS103598</name>
</gene>
<evidence type="ECO:0000256" key="4">
    <source>
        <dbReference type="ARBA" id="ARBA00023157"/>
    </source>
</evidence>
<evidence type="ECO:0000313" key="8">
    <source>
        <dbReference type="Proteomes" id="UP001152533"/>
    </source>
</evidence>
<comment type="caution">
    <text evidence="7">The sequence shown here is derived from an EMBL/GenBank/DDBJ whole genome shotgun (WGS) entry which is preliminary data.</text>
</comment>
<evidence type="ECO:0000256" key="1">
    <source>
        <dbReference type="ARBA" id="ARBA00022722"/>
    </source>
</evidence>
<keyword evidence="5" id="KW-0456">Lyase</keyword>
<sequence length="177" mass="18513">MVSLKSTLALALCAVLAAANLITLEKRQGTTGLGSIRCGDAKYSRKQVDEAVAEGCRLYANNQQVGTSEYPHRFNNREGLTFDTSGPYQEFPIISSGNYTGRAPGPDRVVFDPDYRGSCVFVGAMTHTGAVQRNGFVSCNESSSSSGSGSSAASSITTSGSFGVLLPVLSLLALTAQ</sequence>
<evidence type="ECO:0000256" key="5">
    <source>
        <dbReference type="ARBA" id="ARBA00023239"/>
    </source>
</evidence>
<dbReference type="GO" id="GO:0003723">
    <property type="term" value="F:RNA binding"/>
    <property type="evidence" value="ECO:0007669"/>
    <property type="project" value="InterPro"/>
</dbReference>
<dbReference type="Gene3D" id="3.10.450.30">
    <property type="entry name" value="Microbial ribonucleases"/>
    <property type="match status" value="1"/>
</dbReference>
<dbReference type="AlphaFoldDB" id="A0A9W4S147"/>
<dbReference type="PANTHER" id="PTHR42104">
    <property type="entry name" value="EXTRACELLULAR GUANYL-SPECIFIC RIBONUCLEASE RNTA (AFU_ORTHOLOGUE AFUA_4G03230)"/>
    <property type="match status" value="1"/>
</dbReference>
<dbReference type="InterPro" id="IPR000026">
    <property type="entry name" value="N1-like"/>
</dbReference>
<evidence type="ECO:0000256" key="6">
    <source>
        <dbReference type="SAM" id="SignalP"/>
    </source>
</evidence>
<reference evidence="7" key="1">
    <citation type="submission" date="2022-08" db="EMBL/GenBank/DDBJ databases">
        <authorList>
            <person name="Giroux E."/>
            <person name="Giroux E."/>
        </authorList>
    </citation>
    <scope>NUCLEOTIDE SEQUENCE</scope>
    <source>
        <strain evidence="7">H1091258</strain>
    </source>
</reference>
<organism evidence="7 8">
    <name type="scientific">Colletotrichum noveboracense</name>
    <dbReference type="NCBI Taxonomy" id="2664923"/>
    <lineage>
        <taxon>Eukaryota</taxon>
        <taxon>Fungi</taxon>
        <taxon>Dikarya</taxon>
        <taxon>Ascomycota</taxon>
        <taxon>Pezizomycotina</taxon>
        <taxon>Sordariomycetes</taxon>
        <taxon>Hypocreomycetidae</taxon>
        <taxon>Glomerellales</taxon>
        <taxon>Glomerellaceae</taxon>
        <taxon>Colletotrichum</taxon>
        <taxon>Colletotrichum gloeosporioides species complex</taxon>
    </lineage>
</organism>
<keyword evidence="2" id="KW-0255">Endonuclease</keyword>
<dbReference type="Pfam" id="PF00545">
    <property type="entry name" value="Ribonuclease"/>
    <property type="match status" value="1"/>
</dbReference>
<keyword evidence="3" id="KW-0378">Hydrolase</keyword>
<protein>
    <submittedName>
        <fullName evidence="7">Uncharacterized protein</fullName>
    </submittedName>
</protein>
<evidence type="ECO:0000313" key="7">
    <source>
        <dbReference type="EMBL" id="CAI0651168.1"/>
    </source>
</evidence>
<proteinExistence type="predicted"/>
<dbReference type="PANTHER" id="PTHR42104:SF2">
    <property type="entry name" value="GUANYL-SPECIFIC RIBONUCLEASE, PUTATIVE (AFU_ORTHOLOGUE AFUA_4G01200)-RELATED"/>
    <property type="match status" value="1"/>
</dbReference>
<dbReference type="GO" id="GO:0016787">
    <property type="term" value="F:hydrolase activity"/>
    <property type="evidence" value="ECO:0007669"/>
    <property type="project" value="UniProtKB-KW"/>
</dbReference>
<dbReference type="SUPFAM" id="SSF53933">
    <property type="entry name" value="Microbial ribonucleases"/>
    <property type="match status" value="1"/>
</dbReference>